<sequence>MKKTTSSKLSKQLTKYGALTAAIVGVADANGQSIIYDDIPDFTGGIGDTFLLDLNNDGTDDFQIRHNGSSNLYIDPLTASNDVLGSGGATFAYPFNLSSGTAISSGANSWFNNGFAGGFQSLNYGSCSFGNWCSVTDGYIGLRFNISGSIHYGWAQLDVDQTGSVWTVKAKAYHDTAGSAINAGQETLSIDNTVLEAIKIVSLGKSIGLYNLTEATNYRLVNMTGKVVLNGTTTDANHVIEANTIANGIYIIELTDVNSKAVIRKKVVL</sequence>
<dbReference type="InterPro" id="IPR026444">
    <property type="entry name" value="Secre_tail"/>
</dbReference>
<evidence type="ECO:0000256" key="1">
    <source>
        <dbReference type="ARBA" id="ARBA00022729"/>
    </source>
</evidence>
<reference evidence="2" key="1">
    <citation type="submission" date="2022-04" db="EMBL/GenBank/DDBJ databases">
        <authorList>
            <person name="Ren T."/>
        </authorList>
    </citation>
    <scope>NUCLEOTIDE SEQUENCE</scope>
    <source>
        <strain evidence="2">F63249</strain>
    </source>
</reference>
<evidence type="ECO:0000313" key="2">
    <source>
        <dbReference type="EMBL" id="MCK8479129.1"/>
    </source>
</evidence>
<dbReference type="Proteomes" id="UP001203687">
    <property type="component" value="Unassembled WGS sequence"/>
</dbReference>
<name>A0ABT0H424_9FLAO</name>
<organism evidence="2 3">
    <name type="scientific">Psychroserpens algicola</name>
    <dbReference type="NCBI Taxonomy" id="1719034"/>
    <lineage>
        <taxon>Bacteria</taxon>
        <taxon>Pseudomonadati</taxon>
        <taxon>Bacteroidota</taxon>
        <taxon>Flavobacteriia</taxon>
        <taxon>Flavobacteriales</taxon>
        <taxon>Flavobacteriaceae</taxon>
        <taxon>Psychroserpens</taxon>
    </lineage>
</organism>
<keyword evidence="3" id="KW-1185">Reference proteome</keyword>
<dbReference type="RefSeq" id="WP_248411548.1">
    <property type="nucleotide sequence ID" value="NZ_JALPQF010000001.1"/>
</dbReference>
<dbReference type="EMBL" id="JALPQF010000001">
    <property type="protein sequence ID" value="MCK8479129.1"/>
    <property type="molecule type" value="Genomic_DNA"/>
</dbReference>
<proteinExistence type="predicted"/>
<evidence type="ECO:0000313" key="3">
    <source>
        <dbReference type="Proteomes" id="UP001203687"/>
    </source>
</evidence>
<comment type="caution">
    <text evidence="2">The sequence shown here is derived from an EMBL/GenBank/DDBJ whole genome shotgun (WGS) entry which is preliminary data.</text>
</comment>
<accession>A0ABT0H424</accession>
<gene>
    <name evidence="2" type="ORF">MUY34_00780</name>
</gene>
<dbReference type="NCBIfam" id="TIGR04183">
    <property type="entry name" value="Por_Secre_tail"/>
    <property type="match status" value="1"/>
</dbReference>
<protein>
    <submittedName>
        <fullName evidence="2">T9SS type A sorting domain-containing protein</fullName>
    </submittedName>
</protein>
<keyword evidence="1" id="KW-0732">Signal</keyword>